<reference evidence="1" key="2">
    <citation type="journal article" date="2015" name="Fish Shellfish Immunol.">
        <title>Early steps in the European eel (Anguilla anguilla)-Vibrio vulnificus interaction in the gills: Role of the RtxA13 toxin.</title>
        <authorList>
            <person name="Callol A."/>
            <person name="Pajuelo D."/>
            <person name="Ebbesson L."/>
            <person name="Teles M."/>
            <person name="MacKenzie S."/>
            <person name="Amaro C."/>
        </authorList>
    </citation>
    <scope>NUCLEOTIDE SEQUENCE</scope>
</reference>
<evidence type="ECO:0000313" key="1">
    <source>
        <dbReference type="EMBL" id="JAH86357.1"/>
    </source>
</evidence>
<dbReference type="AlphaFoldDB" id="A0A0E9W7M6"/>
<name>A0A0E9W7M6_ANGAN</name>
<protein>
    <submittedName>
        <fullName evidence="1">Uncharacterized protein</fullName>
    </submittedName>
</protein>
<proteinExistence type="predicted"/>
<organism evidence="1">
    <name type="scientific">Anguilla anguilla</name>
    <name type="common">European freshwater eel</name>
    <name type="synonym">Muraena anguilla</name>
    <dbReference type="NCBI Taxonomy" id="7936"/>
    <lineage>
        <taxon>Eukaryota</taxon>
        <taxon>Metazoa</taxon>
        <taxon>Chordata</taxon>
        <taxon>Craniata</taxon>
        <taxon>Vertebrata</taxon>
        <taxon>Euteleostomi</taxon>
        <taxon>Actinopterygii</taxon>
        <taxon>Neopterygii</taxon>
        <taxon>Teleostei</taxon>
        <taxon>Anguilliformes</taxon>
        <taxon>Anguillidae</taxon>
        <taxon>Anguilla</taxon>
    </lineage>
</organism>
<accession>A0A0E9W7M6</accession>
<dbReference type="EMBL" id="GBXM01022220">
    <property type="protein sequence ID" value="JAH86357.1"/>
    <property type="molecule type" value="Transcribed_RNA"/>
</dbReference>
<sequence length="65" mass="7297">MKLLKLVFVVTSSHLRCHHACNILSSQLKHTQATNHCKTALILAIVRICQQTTHAKSSLFFSYSS</sequence>
<reference evidence="1" key="1">
    <citation type="submission" date="2014-11" db="EMBL/GenBank/DDBJ databases">
        <authorList>
            <person name="Amaro Gonzalez C."/>
        </authorList>
    </citation>
    <scope>NUCLEOTIDE SEQUENCE</scope>
</reference>